<feature type="domain" description="Amidohydrolase-related" evidence="3">
    <location>
        <begin position="154"/>
        <end position="377"/>
    </location>
</feature>
<dbReference type="GO" id="GO:0016787">
    <property type="term" value="F:hydrolase activity"/>
    <property type="evidence" value="ECO:0007669"/>
    <property type="project" value="InterPro"/>
</dbReference>
<dbReference type="PANTHER" id="PTHR43569">
    <property type="entry name" value="AMIDOHYDROLASE"/>
    <property type="match status" value="1"/>
</dbReference>
<organism evidence="4 5">
    <name type="scientific">Cytospora schulzeri</name>
    <dbReference type="NCBI Taxonomy" id="448051"/>
    <lineage>
        <taxon>Eukaryota</taxon>
        <taxon>Fungi</taxon>
        <taxon>Dikarya</taxon>
        <taxon>Ascomycota</taxon>
        <taxon>Pezizomycotina</taxon>
        <taxon>Sordariomycetes</taxon>
        <taxon>Sordariomycetidae</taxon>
        <taxon>Diaporthales</taxon>
        <taxon>Cytosporaceae</taxon>
        <taxon>Cytospora</taxon>
    </lineage>
</organism>
<dbReference type="SUPFAM" id="SSF51556">
    <property type="entry name" value="Metallo-dependent hydrolases"/>
    <property type="match status" value="1"/>
</dbReference>
<evidence type="ECO:0000256" key="2">
    <source>
        <dbReference type="SAM" id="MobiDB-lite"/>
    </source>
</evidence>
<dbReference type="Pfam" id="PF04909">
    <property type="entry name" value="Amidohydro_2"/>
    <property type="match status" value="1"/>
</dbReference>
<dbReference type="InterPro" id="IPR052350">
    <property type="entry name" value="Metallo-dep_Lactonases"/>
</dbReference>
<dbReference type="EMBL" id="LKEA01000031">
    <property type="protein sequence ID" value="ROV96795.1"/>
    <property type="molecule type" value="Genomic_DNA"/>
</dbReference>
<feature type="region of interest" description="Disordered" evidence="2">
    <location>
        <begin position="319"/>
        <end position="341"/>
    </location>
</feature>
<accession>A0A423W0G1</accession>
<dbReference type="OrthoDB" id="2135488at2759"/>
<dbReference type="Gene3D" id="3.20.20.140">
    <property type="entry name" value="Metal-dependent hydrolases"/>
    <property type="match status" value="1"/>
</dbReference>
<comment type="similarity">
    <text evidence="1">Belongs to the metallo-dependent hydrolases superfamily.</text>
</comment>
<dbReference type="AlphaFoldDB" id="A0A423W0G1"/>
<protein>
    <recommendedName>
        <fullName evidence="3">Amidohydrolase-related domain-containing protein</fullName>
    </recommendedName>
</protein>
<dbReference type="InterPro" id="IPR032466">
    <property type="entry name" value="Metal_Hydrolase"/>
</dbReference>
<dbReference type="InterPro" id="IPR006680">
    <property type="entry name" value="Amidohydro-rel"/>
</dbReference>
<comment type="caution">
    <text evidence="4">The sequence shown here is derived from an EMBL/GenBank/DDBJ whole genome shotgun (WGS) entry which is preliminary data.</text>
</comment>
<gene>
    <name evidence="4" type="ORF">VMCG_07845</name>
</gene>
<evidence type="ECO:0000313" key="4">
    <source>
        <dbReference type="EMBL" id="ROV96795.1"/>
    </source>
</evidence>
<proteinExistence type="inferred from homology"/>
<evidence type="ECO:0000259" key="3">
    <source>
        <dbReference type="Pfam" id="PF04909"/>
    </source>
</evidence>
<name>A0A423W0G1_9PEZI</name>
<dbReference type="PANTHER" id="PTHR43569:SF2">
    <property type="entry name" value="AMIDOHYDROLASE-RELATED DOMAIN-CONTAINING PROTEIN"/>
    <property type="match status" value="1"/>
</dbReference>
<reference evidence="4 5" key="1">
    <citation type="submission" date="2015-09" db="EMBL/GenBank/DDBJ databases">
        <title>Host preference determinants of Valsa canker pathogens revealed by comparative genomics.</title>
        <authorList>
            <person name="Yin Z."/>
            <person name="Huang L."/>
        </authorList>
    </citation>
    <scope>NUCLEOTIDE SEQUENCE [LARGE SCALE GENOMIC DNA]</scope>
    <source>
        <strain evidence="4 5">03-1</strain>
    </source>
</reference>
<dbReference type="Proteomes" id="UP000283895">
    <property type="component" value="Unassembled WGS sequence"/>
</dbReference>
<evidence type="ECO:0000256" key="1">
    <source>
        <dbReference type="ARBA" id="ARBA00038310"/>
    </source>
</evidence>
<evidence type="ECO:0000313" key="5">
    <source>
        <dbReference type="Proteomes" id="UP000283895"/>
    </source>
</evidence>
<sequence>MTTPVPIIDSHIHLFPASELDTLAWADPSSPLYKQHSLAEYRAAINPCHDLVSGFIFLETDRKAEALSSASTPDEEEEAWRHALQEVSWLARIASGRPRDGEGHEAKDKDLCLGIVPWAPIPSGADVLARYIDAVKETCIRDGGGEGGEGEAVWAKVKGFRYLLQDKPARTMLEPGFIDALKLLGRRGLVFDVGVDLHRRGRAQLEEVVEMVDRAHEGVPEGEKVTFILNHLCKPDLTTLHPSDPAFIAWRTAMFTLSKADNVYMKLSGAFSEMSPALRQQPANDIFESIMGWLAVVVAAFGPGRIMFGSDWPVCTVGVDADSGDEKKEESEGEQQGEEGAWEKWRKVVDRLCWMSSMSDEQKKEVFAGTARRAYGI</sequence>
<dbReference type="STRING" id="356882.A0A423W0G1"/>
<keyword evidence="5" id="KW-1185">Reference proteome</keyword>